<dbReference type="InterPro" id="IPR019008">
    <property type="entry name" value="Beta_sandwich_EMC7"/>
</dbReference>
<dbReference type="InterPro" id="IPR039163">
    <property type="entry name" value="EMC7"/>
</dbReference>
<name>A0A139HQ73_9PEZI</name>
<evidence type="ECO:0000256" key="5">
    <source>
        <dbReference type="ARBA" id="ARBA00023136"/>
    </source>
</evidence>
<protein>
    <recommendedName>
        <fullName evidence="8">ER membrane protein complex subunit 7 beta-sandwich domain-containing protein</fullName>
    </recommendedName>
</protein>
<dbReference type="OrthoDB" id="27095at2759"/>
<keyword evidence="2 6" id="KW-0812">Transmembrane</keyword>
<feature type="chain" id="PRO_5007806701" description="ER membrane protein complex subunit 7 beta-sandwich domain-containing protein" evidence="7">
    <location>
        <begin position="19"/>
        <end position="234"/>
    </location>
</feature>
<dbReference type="STRING" id="321146.A0A139HQ73"/>
<keyword evidence="3 7" id="KW-0732">Signal</keyword>
<dbReference type="GO" id="GO:0072546">
    <property type="term" value="C:EMC complex"/>
    <property type="evidence" value="ECO:0007669"/>
    <property type="project" value="TreeGrafter"/>
</dbReference>
<sequence length="234" mass="25397">MANFRAAVLLAIAALSSAAKLTVSIPPSQLLENPNELPASTHAVLLGPPGIRYDAPLRRDNTFVFSDLPDASYLLTLHSRDFFFPPLRVDVTANPGENAQNISAWQTFRGNEWSNKGQSFGEGKDELRIDVRPGARKDFYQQRGGFSLLGFLKSPMILMALFSVIMIFGLPYLMDNMDPEAKAEFEEMSKKSPLTGSSGAASQMQNFDLAGFLAGRSNAPAEQPAPAASGGKKR</sequence>
<evidence type="ECO:0000313" key="10">
    <source>
        <dbReference type="Proteomes" id="UP000070133"/>
    </source>
</evidence>
<reference evidence="9 10" key="1">
    <citation type="submission" date="2015-07" db="EMBL/GenBank/DDBJ databases">
        <title>Comparative genomics of the Sigatoka disease complex on banana suggests a link between parallel evolutionary changes in Pseudocercospora fijiensis and Pseudocercospora eumusae and increased virulence on the banana host.</title>
        <authorList>
            <person name="Chang T.-C."/>
            <person name="Salvucci A."/>
            <person name="Crous P.W."/>
            <person name="Stergiopoulos I."/>
        </authorList>
    </citation>
    <scope>NUCLEOTIDE SEQUENCE [LARGE SCALE GENOMIC DNA]</scope>
    <source>
        <strain evidence="9 10">CBS 114824</strain>
    </source>
</reference>
<evidence type="ECO:0000256" key="4">
    <source>
        <dbReference type="ARBA" id="ARBA00022989"/>
    </source>
</evidence>
<gene>
    <name evidence="9" type="ORF">AC578_8678</name>
</gene>
<feature type="domain" description="ER membrane protein complex subunit 7 beta-sandwich" evidence="8">
    <location>
        <begin position="33"/>
        <end position="159"/>
    </location>
</feature>
<accession>A0A139HQ73</accession>
<dbReference type="PANTHER" id="PTHR13605">
    <property type="entry name" value="ER MEMBRANE PROTEIN COMPLEX SUBUNIT 7"/>
    <property type="match status" value="1"/>
</dbReference>
<evidence type="ECO:0000313" key="9">
    <source>
        <dbReference type="EMBL" id="KXT04532.1"/>
    </source>
</evidence>
<evidence type="ECO:0000256" key="6">
    <source>
        <dbReference type="SAM" id="Phobius"/>
    </source>
</evidence>
<evidence type="ECO:0000256" key="7">
    <source>
        <dbReference type="SAM" id="SignalP"/>
    </source>
</evidence>
<evidence type="ECO:0000259" key="8">
    <source>
        <dbReference type="Pfam" id="PF09430"/>
    </source>
</evidence>
<feature type="transmembrane region" description="Helical" evidence="6">
    <location>
        <begin position="156"/>
        <end position="174"/>
    </location>
</feature>
<keyword evidence="4 6" id="KW-1133">Transmembrane helix</keyword>
<evidence type="ECO:0000256" key="2">
    <source>
        <dbReference type="ARBA" id="ARBA00022692"/>
    </source>
</evidence>
<dbReference type="Proteomes" id="UP000070133">
    <property type="component" value="Unassembled WGS sequence"/>
</dbReference>
<keyword evidence="5 6" id="KW-0472">Membrane</keyword>
<proteinExistence type="predicted"/>
<dbReference type="EMBL" id="LFZN01000020">
    <property type="protein sequence ID" value="KXT04532.1"/>
    <property type="molecule type" value="Genomic_DNA"/>
</dbReference>
<dbReference type="AlphaFoldDB" id="A0A139HQ73"/>
<organism evidence="9 10">
    <name type="scientific">Pseudocercospora eumusae</name>
    <dbReference type="NCBI Taxonomy" id="321146"/>
    <lineage>
        <taxon>Eukaryota</taxon>
        <taxon>Fungi</taxon>
        <taxon>Dikarya</taxon>
        <taxon>Ascomycota</taxon>
        <taxon>Pezizomycotina</taxon>
        <taxon>Dothideomycetes</taxon>
        <taxon>Dothideomycetidae</taxon>
        <taxon>Mycosphaerellales</taxon>
        <taxon>Mycosphaerellaceae</taxon>
        <taxon>Pseudocercospora</taxon>
    </lineage>
</organism>
<evidence type="ECO:0000256" key="1">
    <source>
        <dbReference type="ARBA" id="ARBA00004167"/>
    </source>
</evidence>
<comment type="caution">
    <text evidence="9">The sequence shown here is derived from an EMBL/GenBank/DDBJ whole genome shotgun (WGS) entry which is preliminary data.</text>
</comment>
<keyword evidence="10" id="KW-1185">Reference proteome</keyword>
<dbReference type="PANTHER" id="PTHR13605:SF4">
    <property type="entry name" value="ER MEMBRANE PROTEIN COMPLEX SUBUNIT 7"/>
    <property type="match status" value="1"/>
</dbReference>
<evidence type="ECO:0000256" key="3">
    <source>
        <dbReference type="ARBA" id="ARBA00022729"/>
    </source>
</evidence>
<feature type="signal peptide" evidence="7">
    <location>
        <begin position="1"/>
        <end position="18"/>
    </location>
</feature>
<dbReference type="Pfam" id="PF09430">
    <property type="entry name" value="EMC7_beta-sandw"/>
    <property type="match status" value="1"/>
</dbReference>
<comment type="subcellular location">
    <subcellularLocation>
        <location evidence="1">Membrane</location>
        <topology evidence="1">Single-pass membrane protein</topology>
    </subcellularLocation>
</comment>